<dbReference type="OrthoDB" id="1150971at2"/>
<dbReference type="AlphaFoldDB" id="J0P4B9"/>
<organism evidence="1 2">
    <name type="scientific">Saprospira grandis DSM 2844</name>
    <dbReference type="NCBI Taxonomy" id="694433"/>
    <lineage>
        <taxon>Bacteria</taxon>
        <taxon>Pseudomonadati</taxon>
        <taxon>Bacteroidota</taxon>
        <taxon>Saprospiria</taxon>
        <taxon>Saprospirales</taxon>
        <taxon>Saprospiraceae</taxon>
        <taxon>Saprospira</taxon>
    </lineage>
</organism>
<dbReference type="RefSeq" id="WP_002660504.1">
    <property type="nucleotide sequence ID" value="NZ_JH719942.1"/>
</dbReference>
<dbReference type="InterPro" id="IPR011990">
    <property type="entry name" value="TPR-like_helical_dom_sf"/>
</dbReference>
<dbReference type="HOGENOM" id="CLU_986571_0_0_10"/>
<dbReference type="Gene3D" id="1.25.40.10">
    <property type="entry name" value="Tetratricopeptide repeat domain"/>
    <property type="match status" value="1"/>
</dbReference>
<reference evidence="2" key="1">
    <citation type="journal article" date="2012" name="Stand. Genomic Sci.">
        <title>Permanent draft genome sequence of the gliding predator Saprospira grandis strain Sa g1 (= HR1).</title>
        <authorList>
            <person name="Mavromatis K."/>
            <person name="Chertkov O."/>
            <person name="Lapidus A."/>
            <person name="Nolan M."/>
            <person name="Lucas S."/>
            <person name="Tice H."/>
            <person name="Del Rio T.G."/>
            <person name="Cheng J.F."/>
            <person name="Han C."/>
            <person name="Tapia R."/>
            <person name="Bruce D."/>
            <person name="Goodwin L.A."/>
            <person name="Pitluck S."/>
            <person name="Huntemann M."/>
            <person name="Liolios K."/>
            <person name="Pagani I."/>
            <person name="Ivanova N."/>
            <person name="Mikhailova N."/>
            <person name="Pati A."/>
            <person name="Chen A."/>
            <person name="Palaniappan K."/>
            <person name="Land M."/>
            <person name="Brambilla E.M."/>
            <person name="Rohde M."/>
            <person name="Spring S."/>
            <person name="Goker M."/>
            <person name="Detter J.C."/>
            <person name="Bristow J."/>
            <person name="Eisen J.A."/>
            <person name="Markowitz V."/>
            <person name="Hugenholtz P."/>
            <person name="Kyrpides N.C."/>
            <person name="Klenk H.P."/>
            <person name="Woyke T."/>
        </authorList>
    </citation>
    <scope>NUCLEOTIDE SEQUENCE [LARGE SCALE GENOMIC DNA]</scope>
    <source>
        <strain evidence="2">DSM 2844</strain>
    </source>
</reference>
<dbReference type="EMBL" id="JH719942">
    <property type="protein sequence ID" value="EJF54694.1"/>
    <property type="molecule type" value="Genomic_DNA"/>
</dbReference>
<evidence type="ECO:0008006" key="3">
    <source>
        <dbReference type="Google" id="ProtNLM"/>
    </source>
</evidence>
<name>J0P4B9_9BACT</name>
<protein>
    <recommendedName>
        <fullName evidence="3">Tetratricopeptide repeat protein</fullName>
    </recommendedName>
</protein>
<dbReference type="Proteomes" id="UP000005113">
    <property type="component" value="Unassembled WGS sequence"/>
</dbReference>
<dbReference type="SUPFAM" id="SSF48452">
    <property type="entry name" value="TPR-like"/>
    <property type="match status" value="1"/>
</dbReference>
<evidence type="ECO:0000313" key="2">
    <source>
        <dbReference type="Proteomes" id="UP000005113"/>
    </source>
</evidence>
<accession>J0P4B9</accession>
<sequence>MKIYKDIVQIREALLDGSFFNPEKLVADSVEDVIAAGAILAALPEIGEGVTEEGLILLQKALRLDPNNPKVYMKLGEYEKRADARVYYWNRLASSKYERAIKTHLAESGQDVWEDEDARAYLKTKAEYAKDLLKEDYADAAILEYRKILELDPKDHLNLKVFYGILLLEFEEEEAFEELLQMYKGQEVEAGFLFNHALYLFKKEKGRSPKANSLLLKADGLNPLITIYLMNAKLSLSWEDMQANGIPALDEEAQSYVSTARYLWKETKGTQRWLHNLHRRIVTGK</sequence>
<gene>
    <name evidence="1" type="ORF">SapgrDRAFT_3045</name>
</gene>
<evidence type="ECO:0000313" key="1">
    <source>
        <dbReference type="EMBL" id="EJF54694.1"/>
    </source>
</evidence>
<proteinExistence type="predicted"/>